<keyword evidence="4" id="KW-1185">Reference proteome</keyword>
<reference evidence="2 4" key="2">
    <citation type="submission" date="2016-11" db="EMBL/GenBank/DDBJ databases">
        <title>Whole genomes of Flavobacteriaceae.</title>
        <authorList>
            <person name="Stine C."/>
            <person name="Li C."/>
            <person name="Tadesse D."/>
        </authorList>
    </citation>
    <scope>NUCLEOTIDE SEQUENCE [LARGE SCALE GENOMIC DNA]</scope>
    <source>
        <strain evidence="2 4">ATCC 51468</strain>
    </source>
</reference>
<evidence type="ECO:0000313" key="1">
    <source>
        <dbReference type="EMBL" id="KIO50709.1"/>
    </source>
</evidence>
<comment type="caution">
    <text evidence="1">The sequence shown here is derived from an EMBL/GenBank/DDBJ whole genome shotgun (WGS) entry which is preliminary data.</text>
</comment>
<dbReference type="AlphaFoldDB" id="A0A0D0EDJ4"/>
<dbReference type="Gene3D" id="3.40.630.30">
    <property type="match status" value="1"/>
</dbReference>
<dbReference type="STRING" id="37752.IW18_22425"/>
<dbReference type="Proteomes" id="UP000198302">
    <property type="component" value="Unassembled WGS sequence"/>
</dbReference>
<protein>
    <recommendedName>
        <fullName evidence="5">N-acetyltransferase domain-containing protein</fullName>
    </recommendedName>
</protein>
<evidence type="ECO:0008006" key="5">
    <source>
        <dbReference type="Google" id="ProtNLM"/>
    </source>
</evidence>
<gene>
    <name evidence="2" type="ORF">B0A73_11690</name>
    <name evidence="1" type="ORF">IW18_22425</name>
</gene>
<dbReference type="EMBL" id="MUGX01000012">
    <property type="protein sequence ID" value="OXA87578.1"/>
    <property type="molecule type" value="Genomic_DNA"/>
</dbReference>
<organism evidence="1 3">
    <name type="scientific">Flavobacterium hibernum</name>
    <dbReference type="NCBI Taxonomy" id="37752"/>
    <lineage>
        <taxon>Bacteria</taxon>
        <taxon>Pseudomonadati</taxon>
        <taxon>Bacteroidota</taxon>
        <taxon>Flavobacteriia</taxon>
        <taxon>Flavobacteriales</taxon>
        <taxon>Flavobacteriaceae</taxon>
        <taxon>Flavobacterium</taxon>
    </lineage>
</organism>
<evidence type="ECO:0000313" key="3">
    <source>
        <dbReference type="Proteomes" id="UP000032061"/>
    </source>
</evidence>
<dbReference type="Proteomes" id="UP000032061">
    <property type="component" value="Unassembled WGS sequence"/>
</dbReference>
<dbReference type="SUPFAM" id="SSF55729">
    <property type="entry name" value="Acyl-CoA N-acyltransferases (Nat)"/>
    <property type="match status" value="1"/>
</dbReference>
<dbReference type="OrthoDB" id="1073140at2"/>
<evidence type="ECO:0000313" key="2">
    <source>
        <dbReference type="EMBL" id="OXA87578.1"/>
    </source>
</evidence>
<evidence type="ECO:0000313" key="4">
    <source>
        <dbReference type="Proteomes" id="UP000198302"/>
    </source>
</evidence>
<dbReference type="RefSeq" id="WP_041520437.1">
    <property type="nucleotide sequence ID" value="NZ_JPRK01000027.1"/>
</dbReference>
<dbReference type="EMBL" id="JPRK01000027">
    <property type="protein sequence ID" value="KIO50709.1"/>
    <property type="molecule type" value="Genomic_DNA"/>
</dbReference>
<name>A0A0D0EDJ4_9FLAO</name>
<reference evidence="1 3" key="1">
    <citation type="submission" date="2015-01" db="EMBL/GenBank/DDBJ databases">
        <title>Genome of Flavobacterium hibernum DSM 12611.</title>
        <authorList>
            <person name="Stropko S.J."/>
            <person name="Pipes S.E."/>
            <person name="Newman J.D."/>
        </authorList>
    </citation>
    <scope>NUCLEOTIDE SEQUENCE [LARGE SCALE GENOMIC DNA]</scope>
    <source>
        <strain evidence="1 3">DSM 12611</strain>
    </source>
</reference>
<sequence length="155" mass="18538">MRIVEKEALSLEEKVILIELWNNEYPMRLHLKTIDDFEIYLNELLNVNHYLLLDSFNKIMGWAFTFVRDDEDWFAIILQSKIQGKGNGSRLLNEIKKYRDNLSGWVVDQDNEKKLNATMYKSPMQFYIKNDFRICSEIRIENEKISAVKINWKAK</sequence>
<proteinExistence type="predicted"/>
<accession>A0A0D0EDJ4</accession>
<dbReference type="InterPro" id="IPR016181">
    <property type="entry name" value="Acyl_CoA_acyltransferase"/>
</dbReference>